<dbReference type="InParanoid" id="E2BHZ6"/>
<dbReference type="Proteomes" id="UP000008237">
    <property type="component" value="Unassembled WGS sequence"/>
</dbReference>
<dbReference type="OrthoDB" id="5871067at2759"/>
<feature type="region of interest" description="Disordered" evidence="1">
    <location>
        <begin position="24"/>
        <end position="57"/>
    </location>
</feature>
<keyword evidence="3" id="KW-1185">Reference proteome</keyword>
<feature type="compositionally biased region" description="Basic residues" evidence="1">
    <location>
        <begin position="34"/>
        <end position="47"/>
    </location>
</feature>
<dbReference type="EMBL" id="GL448403">
    <property type="protein sequence ID" value="EFN84684.1"/>
    <property type="molecule type" value="Genomic_DNA"/>
</dbReference>
<accession>E2BHZ6</accession>
<evidence type="ECO:0000313" key="3">
    <source>
        <dbReference type="Proteomes" id="UP000008237"/>
    </source>
</evidence>
<reference evidence="2 3" key="1">
    <citation type="journal article" date="2010" name="Science">
        <title>Genomic comparison of the ants Camponotus floridanus and Harpegnathos saltator.</title>
        <authorList>
            <person name="Bonasio R."/>
            <person name="Zhang G."/>
            <person name="Ye C."/>
            <person name="Mutti N.S."/>
            <person name="Fang X."/>
            <person name="Qin N."/>
            <person name="Donahue G."/>
            <person name="Yang P."/>
            <person name="Li Q."/>
            <person name="Li C."/>
            <person name="Zhang P."/>
            <person name="Huang Z."/>
            <person name="Berger S.L."/>
            <person name="Reinberg D."/>
            <person name="Wang J."/>
            <person name="Liebig J."/>
        </authorList>
    </citation>
    <scope>NUCLEOTIDE SEQUENCE [LARGE SCALE GENOMIC DNA]</scope>
    <source>
        <strain evidence="2 3">R22 G/1</strain>
    </source>
</reference>
<sequence length="113" mass="12741">MQDASEAGETQDFRISQATLIEVQQGSGYEKTSKGQKRRPKCAKRKPTQSTTENPVRKKLSHILTNSQLFHVPSYYPITLTKPNGMTKSLIAIDTPSFTTMQRNSKIPPLEKF</sequence>
<protein>
    <submittedName>
        <fullName evidence="2">Uncharacterized protein</fullName>
    </submittedName>
</protein>
<evidence type="ECO:0000256" key="1">
    <source>
        <dbReference type="SAM" id="MobiDB-lite"/>
    </source>
</evidence>
<dbReference type="AlphaFoldDB" id="E2BHZ6"/>
<name>E2BHZ6_HARSA</name>
<proteinExistence type="predicted"/>
<evidence type="ECO:0000313" key="2">
    <source>
        <dbReference type="EMBL" id="EFN84684.1"/>
    </source>
</evidence>
<gene>
    <name evidence="2" type="ORF">EAI_06970</name>
</gene>
<organism evidence="3">
    <name type="scientific">Harpegnathos saltator</name>
    <name type="common">Jerdon's jumping ant</name>
    <dbReference type="NCBI Taxonomy" id="610380"/>
    <lineage>
        <taxon>Eukaryota</taxon>
        <taxon>Metazoa</taxon>
        <taxon>Ecdysozoa</taxon>
        <taxon>Arthropoda</taxon>
        <taxon>Hexapoda</taxon>
        <taxon>Insecta</taxon>
        <taxon>Pterygota</taxon>
        <taxon>Neoptera</taxon>
        <taxon>Endopterygota</taxon>
        <taxon>Hymenoptera</taxon>
        <taxon>Apocrita</taxon>
        <taxon>Aculeata</taxon>
        <taxon>Formicoidea</taxon>
        <taxon>Formicidae</taxon>
        <taxon>Ponerinae</taxon>
        <taxon>Ponerini</taxon>
        <taxon>Harpegnathos</taxon>
    </lineage>
</organism>